<reference evidence="1 2" key="1">
    <citation type="journal article" date="2022" name="DNA Res.">
        <title>Chromosomal-level genome assembly of the orchid tree Bauhinia variegata (Leguminosae; Cercidoideae) supports the allotetraploid origin hypothesis of Bauhinia.</title>
        <authorList>
            <person name="Zhong Y."/>
            <person name="Chen Y."/>
            <person name="Zheng D."/>
            <person name="Pang J."/>
            <person name="Liu Y."/>
            <person name="Luo S."/>
            <person name="Meng S."/>
            <person name="Qian L."/>
            <person name="Wei D."/>
            <person name="Dai S."/>
            <person name="Zhou R."/>
        </authorList>
    </citation>
    <scope>NUCLEOTIDE SEQUENCE [LARGE SCALE GENOMIC DNA]</scope>
    <source>
        <strain evidence="1">BV-YZ2020</strain>
    </source>
</reference>
<evidence type="ECO:0000313" key="2">
    <source>
        <dbReference type="Proteomes" id="UP000828941"/>
    </source>
</evidence>
<protein>
    <submittedName>
        <fullName evidence="1">Uncharacterized protein</fullName>
    </submittedName>
</protein>
<accession>A0ACB9MF35</accession>
<dbReference type="EMBL" id="CM039434">
    <property type="protein sequence ID" value="KAI4322768.1"/>
    <property type="molecule type" value="Genomic_DNA"/>
</dbReference>
<proteinExistence type="predicted"/>
<name>A0ACB9MF35_BAUVA</name>
<dbReference type="Proteomes" id="UP000828941">
    <property type="component" value="Chromosome 9"/>
</dbReference>
<gene>
    <name evidence="1" type="ORF">L6164_022433</name>
</gene>
<organism evidence="1 2">
    <name type="scientific">Bauhinia variegata</name>
    <name type="common">Purple orchid tree</name>
    <name type="synonym">Phanera variegata</name>
    <dbReference type="NCBI Taxonomy" id="167791"/>
    <lineage>
        <taxon>Eukaryota</taxon>
        <taxon>Viridiplantae</taxon>
        <taxon>Streptophyta</taxon>
        <taxon>Embryophyta</taxon>
        <taxon>Tracheophyta</taxon>
        <taxon>Spermatophyta</taxon>
        <taxon>Magnoliopsida</taxon>
        <taxon>eudicotyledons</taxon>
        <taxon>Gunneridae</taxon>
        <taxon>Pentapetalae</taxon>
        <taxon>rosids</taxon>
        <taxon>fabids</taxon>
        <taxon>Fabales</taxon>
        <taxon>Fabaceae</taxon>
        <taxon>Cercidoideae</taxon>
        <taxon>Cercideae</taxon>
        <taxon>Bauhiniinae</taxon>
        <taxon>Bauhinia</taxon>
    </lineage>
</organism>
<comment type="caution">
    <text evidence="1">The sequence shown here is derived from an EMBL/GenBank/DDBJ whole genome shotgun (WGS) entry which is preliminary data.</text>
</comment>
<keyword evidence="2" id="KW-1185">Reference proteome</keyword>
<sequence>MASTAVSMTMSILEKNCFEKNDIVENVLKDDQSGPLTTVTHPEELRPLPPRVPIPPTGFDVNDKVDAFDNGGCKNNTPHFTPQKNSSTMSPSQQKIDFHRDDAVEARVISRLGNGLYVVEYKNLLENDESGPLVETVHPKELRHLPPKITATTYALYDKVDAFDNDGWWVGKMTGRADPNYNVYFEYYNQEIAYPVSQLRFASVVSMV</sequence>
<evidence type="ECO:0000313" key="1">
    <source>
        <dbReference type="EMBL" id="KAI4322768.1"/>
    </source>
</evidence>